<evidence type="ECO:0000313" key="3">
    <source>
        <dbReference type="Proteomes" id="UP000815325"/>
    </source>
</evidence>
<feature type="chain" id="PRO_5045355897" evidence="1">
    <location>
        <begin position="21"/>
        <end position="61"/>
    </location>
</feature>
<organism evidence="2 3">
    <name type="scientific">Dunaliella salina</name>
    <name type="common">Green alga</name>
    <name type="synonym">Protococcus salinus</name>
    <dbReference type="NCBI Taxonomy" id="3046"/>
    <lineage>
        <taxon>Eukaryota</taxon>
        <taxon>Viridiplantae</taxon>
        <taxon>Chlorophyta</taxon>
        <taxon>core chlorophytes</taxon>
        <taxon>Chlorophyceae</taxon>
        <taxon>CS clade</taxon>
        <taxon>Chlamydomonadales</taxon>
        <taxon>Dunaliellaceae</taxon>
        <taxon>Dunaliella</taxon>
    </lineage>
</organism>
<proteinExistence type="predicted"/>
<name>A0ABQ7G9R4_DUNSA</name>
<evidence type="ECO:0000256" key="1">
    <source>
        <dbReference type="SAM" id="SignalP"/>
    </source>
</evidence>
<accession>A0ABQ7G9R4</accession>
<protein>
    <submittedName>
        <fullName evidence="2">Uncharacterized protein</fullName>
    </submittedName>
</protein>
<dbReference type="Proteomes" id="UP000815325">
    <property type="component" value="Unassembled WGS sequence"/>
</dbReference>
<comment type="caution">
    <text evidence="2">The sequence shown here is derived from an EMBL/GenBank/DDBJ whole genome shotgun (WGS) entry which is preliminary data.</text>
</comment>
<dbReference type="EMBL" id="MU069956">
    <property type="protein sequence ID" value="KAF5831343.1"/>
    <property type="molecule type" value="Genomic_DNA"/>
</dbReference>
<reference evidence="2" key="1">
    <citation type="submission" date="2017-08" db="EMBL/GenBank/DDBJ databases">
        <authorList>
            <person name="Polle J.E."/>
            <person name="Barry K."/>
            <person name="Cushman J."/>
            <person name="Schmutz J."/>
            <person name="Tran D."/>
            <person name="Hathwaick L.T."/>
            <person name="Yim W.C."/>
            <person name="Jenkins J."/>
            <person name="Mckie-Krisberg Z.M."/>
            <person name="Prochnik S."/>
            <person name="Lindquist E."/>
            <person name="Dockter R.B."/>
            <person name="Adam C."/>
            <person name="Molina H."/>
            <person name="Bunkerborg J."/>
            <person name="Jin E."/>
            <person name="Buchheim M."/>
            <person name="Magnuson J."/>
        </authorList>
    </citation>
    <scope>NUCLEOTIDE SEQUENCE</scope>
    <source>
        <strain evidence="2">CCAP 19/18</strain>
    </source>
</reference>
<gene>
    <name evidence="2" type="ORF">DUNSADRAFT_13282</name>
</gene>
<keyword evidence="3" id="KW-1185">Reference proteome</keyword>
<keyword evidence="1" id="KW-0732">Signal</keyword>
<sequence length="61" mass="6958">MQNFIYVALLIALFCPQAVPFDMSLASVKKYIWRRSDDPVFTYKVLDPMAPLPMPVFTSSS</sequence>
<evidence type="ECO:0000313" key="2">
    <source>
        <dbReference type="EMBL" id="KAF5831343.1"/>
    </source>
</evidence>
<feature type="signal peptide" evidence="1">
    <location>
        <begin position="1"/>
        <end position="20"/>
    </location>
</feature>